<evidence type="ECO:0000313" key="17">
    <source>
        <dbReference type="Proteomes" id="UP000008672"/>
    </source>
</evidence>
<keyword evidence="7 13" id="KW-0904">Protein phosphatase</keyword>
<dbReference type="GeneTree" id="ENSGT00390000017965"/>
<evidence type="ECO:0000256" key="8">
    <source>
        <dbReference type="ARBA" id="ARBA00023242"/>
    </source>
</evidence>
<dbReference type="InterPro" id="IPR007308">
    <property type="entry name" value="Rtr1/RPAP2_dom"/>
</dbReference>
<comment type="catalytic activity">
    <reaction evidence="10 13">
        <text>O-phospho-L-seryl-[protein] + H2O = L-seryl-[protein] + phosphate</text>
        <dbReference type="Rhea" id="RHEA:20629"/>
        <dbReference type="Rhea" id="RHEA-COMP:9863"/>
        <dbReference type="Rhea" id="RHEA-COMP:11604"/>
        <dbReference type="ChEBI" id="CHEBI:15377"/>
        <dbReference type="ChEBI" id="CHEBI:29999"/>
        <dbReference type="ChEBI" id="CHEBI:43474"/>
        <dbReference type="ChEBI" id="CHEBI:83421"/>
        <dbReference type="EC" id="3.1.3.16"/>
    </reaction>
</comment>
<feature type="compositionally biased region" description="Low complexity" evidence="14">
    <location>
        <begin position="167"/>
        <end position="179"/>
    </location>
</feature>
<dbReference type="InParanoid" id="H3B1F0"/>
<evidence type="ECO:0000256" key="6">
    <source>
        <dbReference type="ARBA" id="ARBA00022833"/>
    </source>
</evidence>
<gene>
    <name evidence="16" type="primary">RPAP2</name>
</gene>
<keyword evidence="5 13" id="KW-0378">Hydrolase</keyword>
<name>H3B1F0_LATCH</name>
<dbReference type="GO" id="GO:0005737">
    <property type="term" value="C:cytoplasm"/>
    <property type="evidence" value="ECO:0007669"/>
    <property type="project" value="TreeGrafter"/>
</dbReference>
<feature type="domain" description="RTR1-type" evidence="15">
    <location>
        <begin position="38"/>
        <end position="122"/>
    </location>
</feature>
<dbReference type="GO" id="GO:0043175">
    <property type="term" value="F:RNA polymerase core enzyme binding"/>
    <property type="evidence" value="ECO:0007669"/>
    <property type="project" value="UniProtKB-UniRule"/>
</dbReference>
<dbReference type="OMA" id="YPICQNK"/>
<reference evidence="17" key="1">
    <citation type="submission" date="2011-08" db="EMBL/GenBank/DDBJ databases">
        <title>The draft genome of Latimeria chalumnae.</title>
        <authorList>
            <person name="Di Palma F."/>
            <person name="Alfoldi J."/>
            <person name="Johnson J."/>
            <person name="Berlin A."/>
            <person name="Gnerre S."/>
            <person name="Jaffe D."/>
            <person name="MacCallum I."/>
            <person name="Young S."/>
            <person name="Walker B.J."/>
            <person name="Lander E."/>
            <person name="Lindblad-Toh K."/>
        </authorList>
    </citation>
    <scope>NUCLEOTIDE SEQUENCE [LARGE SCALE GENOMIC DNA]</scope>
    <source>
        <strain evidence="17">Wild caught</strain>
    </source>
</reference>
<dbReference type="HOGENOM" id="CLU_019258_1_0_1"/>
<comment type="subunit">
    <text evidence="13">Associates with the RNA polymerase II complex.</text>
</comment>
<keyword evidence="4 13" id="KW-0863">Zinc-finger</keyword>
<dbReference type="EMBL" id="AFYH01122449">
    <property type="status" value="NOT_ANNOTATED_CDS"/>
    <property type="molecule type" value="Genomic_DNA"/>
</dbReference>
<dbReference type="GO" id="GO:0008420">
    <property type="term" value="F:RNA polymerase II CTD heptapeptide repeat phosphatase activity"/>
    <property type="evidence" value="ECO:0007669"/>
    <property type="project" value="UniProtKB-UniRule"/>
</dbReference>
<comment type="function">
    <text evidence="9">Protein phosphatase that displays CTD phosphatase activity and regulates transcription of snRNA genes. Recognizes and binds phosphorylated 'Ser-7' of the C-terminal heptapeptide repeat domain (CTD) of the largest RNA polymerase II subunit POLR2A, and mediates dephosphorylation of 'Ser-5' of the CTD, thereby promoting transcription of snRNA genes. Downstream of EIF2AK3/PERK, dephosphorylates ERN1, a sensor for the endoplasmic reticulum unfolded protein response (UPR), to abort failed ER-stress adaptation and trigger apoptosis.</text>
</comment>
<dbReference type="PANTHER" id="PTHR14732:SF0">
    <property type="entry name" value="RNA POLYMERASE II SUBUNIT B1 CTD PHOSPHATASE RPAP2-RELATED"/>
    <property type="match status" value="1"/>
</dbReference>
<keyword evidence="8 13" id="KW-0539">Nucleus</keyword>
<comment type="catalytic activity">
    <reaction evidence="11 13">
        <text>O-phospho-L-threonyl-[protein] + H2O = L-threonyl-[protein] + phosphate</text>
        <dbReference type="Rhea" id="RHEA:47004"/>
        <dbReference type="Rhea" id="RHEA-COMP:11060"/>
        <dbReference type="Rhea" id="RHEA-COMP:11605"/>
        <dbReference type="ChEBI" id="CHEBI:15377"/>
        <dbReference type="ChEBI" id="CHEBI:30013"/>
        <dbReference type="ChEBI" id="CHEBI:43474"/>
        <dbReference type="ChEBI" id="CHEBI:61977"/>
        <dbReference type="EC" id="3.1.3.16"/>
    </reaction>
</comment>
<evidence type="ECO:0000256" key="2">
    <source>
        <dbReference type="ARBA" id="ARBA00005676"/>
    </source>
</evidence>
<dbReference type="AlphaFoldDB" id="H3B1F0"/>
<evidence type="ECO:0000256" key="3">
    <source>
        <dbReference type="ARBA" id="ARBA00022723"/>
    </source>
</evidence>
<accession>H3B1F0</accession>
<dbReference type="InterPro" id="IPR038534">
    <property type="entry name" value="Rtr1/RPAP2_sf"/>
</dbReference>
<dbReference type="GO" id="GO:0008270">
    <property type="term" value="F:zinc ion binding"/>
    <property type="evidence" value="ECO:0007669"/>
    <property type="project" value="UniProtKB-KW"/>
</dbReference>
<dbReference type="Ensembl" id="ENSLACT00000015831.1">
    <property type="protein sequence ID" value="ENSLACP00000015721.1"/>
    <property type="gene ID" value="ENSLACG00000013845.1"/>
</dbReference>
<evidence type="ECO:0000256" key="10">
    <source>
        <dbReference type="ARBA" id="ARBA00047761"/>
    </source>
</evidence>
<evidence type="ECO:0000256" key="7">
    <source>
        <dbReference type="ARBA" id="ARBA00022912"/>
    </source>
</evidence>
<dbReference type="EC" id="3.1.3.16" evidence="13"/>
<keyword evidence="6 13" id="KW-0862">Zinc</keyword>
<dbReference type="PROSITE" id="PS51479">
    <property type="entry name" value="ZF_RTR1"/>
    <property type="match status" value="1"/>
</dbReference>
<dbReference type="Gene3D" id="1.25.40.820">
    <property type="match status" value="1"/>
</dbReference>
<dbReference type="STRING" id="7897.ENSLACP00000015721"/>
<comment type="subcellular location">
    <subcellularLocation>
        <location evidence="1 13">Nucleus</location>
    </subcellularLocation>
</comment>
<dbReference type="InterPro" id="IPR039693">
    <property type="entry name" value="Rtr1/RPAP2"/>
</dbReference>
<dbReference type="GO" id="GO:0005634">
    <property type="term" value="C:nucleus"/>
    <property type="evidence" value="ECO:0007669"/>
    <property type="project" value="UniProtKB-SubCell"/>
</dbReference>
<keyword evidence="17" id="KW-1185">Reference proteome</keyword>
<evidence type="ECO:0000256" key="9">
    <source>
        <dbReference type="ARBA" id="ARBA00045547"/>
    </source>
</evidence>
<reference evidence="16" key="3">
    <citation type="submission" date="2025-09" db="UniProtKB">
        <authorList>
            <consortium name="Ensembl"/>
        </authorList>
    </citation>
    <scope>IDENTIFICATION</scope>
</reference>
<evidence type="ECO:0000256" key="11">
    <source>
        <dbReference type="ARBA" id="ARBA00048336"/>
    </source>
</evidence>
<reference evidence="16" key="2">
    <citation type="submission" date="2025-08" db="UniProtKB">
        <authorList>
            <consortium name="Ensembl"/>
        </authorList>
    </citation>
    <scope>IDENTIFICATION</scope>
</reference>
<feature type="region of interest" description="Disordered" evidence="14">
    <location>
        <begin position="167"/>
        <end position="190"/>
    </location>
</feature>
<dbReference type="PANTHER" id="PTHR14732">
    <property type="entry name" value="RNA POLYMERASE II SUBUNIT B1 CTD PHOSPHATASE RPAP2-RELATED"/>
    <property type="match status" value="1"/>
</dbReference>
<dbReference type="FunCoup" id="H3B1F0">
    <property type="interactions" value="3232"/>
</dbReference>
<dbReference type="EMBL" id="AFYH01122448">
    <property type="status" value="NOT_ANNOTATED_CDS"/>
    <property type="molecule type" value="Genomic_DNA"/>
</dbReference>
<dbReference type="EMBL" id="AFYH01122450">
    <property type="status" value="NOT_ANNOTATED_CDS"/>
    <property type="molecule type" value="Genomic_DNA"/>
</dbReference>
<evidence type="ECO:0000259" key="15">
    <source>
        <dbReference type="PROSITE" id="PS51479"/>
    </source>
</evidence>
<evidence type="ECO:0000256" key="5">
    <source>
        <dbReference type="ARBA" id="ARBA00022801"/>
    </source>
</evidence>
<evidence type="ECO:0000256" key="1">
    <source>
        <dbReference type="ARBA" id="ARBA00004123"/>
    </source>
</evidence>
<sequence>RKEALEATIRKKIELEKKAVRIVEQLMESDVTEDYLMECKKILSKSHFFAITQFLLFLQIDLSYPIIKRKFGIIPKQKYKISTKTNKVYDITERKCFCSNVCYKASKYFDAQILKTPLWLREEQQSLNLKLLKEGQSGKSGEEIQMCDEPIKMSEIENPRFLRNQSASAFSDSDNSSSDPEQEFVSTILSGGNNNIGKLEQQEQKRTIRTRRSIKTLQLKDKVCDNEVLKKLSDDKLNCSENQNIASQSSQKSRSLATQPNPVQVDISTMESDVTISDVTSRGVSKKGAEEIKKLLVKSKQYLKNAMLESLKQTLTEWKTEETLKFLYGSNYKSKPSQTNLLSAFNSEQELDEDDLADCLEDSSERCDESSQNSLNQSLPFQGSETAIKPLPDYDDLKQDTAALYLQVGEFYKGQYVLPEGSLQSTANVNACQEDSVLPLVDSNAQHQIRKRIVMSKLKKVLPEILDALQLPMCNISPELINLVKTLRLTNKNIIHKTPEWSLIAVVFLSLCLVIKLTIRTQKVTLVECLCINFLSTSRGAKSHTSNRVLSSVIALFNTTC</sequence>
<evidence type="ECO:0000256" key="12">
    <source>
        <dbReference type="PROSITE-ProRule" id="PRU00812"/>
    </source>
</evidence>
<dbReference type="Pfam" id="PF04181">
    <property type="entry name" value="RPAP2_Rtr1"/>
    <property type="match status" value="1"/>
</dbReference>
<keyword evidence="3 13" id="KW-0479">Metal-binding</keyword>
<dbReference type="EMBL" id="AFYH01122447">
    <property type="status" value="NOT_ANNOTATED_CDS"/>
    <property type="molecule type" value="Genomic_DNA"/>
</dbReference>
<dbReference type="Bgee" id="ENSLACG00000013845">
    <property type="expression patterns" value="Expressed in chordate pharynx and 5 other cell types or tissues"/>
</dbReference>
<organism evidence="16 17">
    <name type="scientific">Latimeria chalumnae</name>
    <name type="common">Coelacanth</name>
    <dbReference type="NCBI Taxonomy" id="7897"/>
    <lineage>
        <taxon>Eukaryota</taxon>
        <taxon>Metazoa</taxon>
        <taxon>Chordata</taxon>
        <taxon>Craniata</taxon>
        <taxon>Vertebrata</taxon>
        <taxon>Euteleostomi</taxon>
        <taxon>Coelacanthiformes</taxon>
        <taxon>Coelacanthidae</taxon>
        <taxon>Latimeria</taxon>
    </lineage>
</organism>
<protein>
    <recommendedName>
        <fullName evidence="13">RNA polymerase II subunit B1 CTD phosphatase RPAP2 homolog</fullName>
        <ecNumber evidence="13">3.1.3.16</ecNumber>
    </recommendedName>
</protein>
<dbReference type="EMBL" id="AFYH01122451">
    <property type="status" value="NOT_ANNOTATED_CDS"/>
    <property type="molecule type" value="Genomic_DNA"/>
</dbReference>
<dbReference type="EMBL" id="AFYH01122452">
    <property type="status" value="NOT_ANNOTATED_CDS"/>
    <property type="molecule type" value="Genomic_DNA"/>
</dbReference>
<dbReference type="eggNOG" id="KOG4780">
    <property type="taxonomic scope" value="Eukaryota"/>
</dbReference>
<dbReference type="Proteomes" id="UP000008672">
    <property type="component" value="Unassembled WGS sequence"/>
</dbReference>
<dbReference type="EMBL" id="AFYH01122446">
    <property type="status" value="NOT_ANNOTATED_CDS"/>
    <property type="molecule type" value="Genomic_DNA"/>
</dbReference>
<proteinExistence type="inferred from homology"/>
<evidence type="ECO:0000256" key="4">
    <source>
        <dbReference type="ARBA" id="ARBA00022771"/>
    </source>
</evidence>
<evidence type="ECO:0000256" key="14">
    <source>
        <dbReference type="SAM" id="MobiDB-lite"/>
    </source>
</evidence>
<comment type="similarity">
    <text evidence="2 12 13">Belongs to the RPAP2 family.</text>
</comment>
<evidence type="ECO:0000313" key="16">
    <source>
        <dbReference type="Ensembl" id="ENSLACP00000015721.1"/>
    </source>
</evidence>
<evidence type="ECO:0000256" key="13">
    <source>
        <dbReference type="RuleBase" id="RU367080"/>
    </source>
</evidence>